<dbReference type="RefSeq" id="WP_189303959.1">
    <property type="nucleotide sequence ID" value="NZ_BMRP01000020.1"/>
</dbReference>
<proteinExistence type="predicted"/>
<sequence length="159" mass="17348">MAEALTWVMQRRMVLVEHAEQPRKEPAETEAEVARLEVAEVVIGQFIEAERFGEADDPVMDAELERVTAAPGAGGMLLVPLREDGMGTDHLPADYRAVVEVVARAAETVKAGQVSESLGKGTLPGQVESVRAKLKRLAERGWLHRTPAGRYVPLPSLRT</sequence>
<evidence type="ECO:0000313" key="1">
    <source>
        <dbReference type="EMBL" id="GGU80141.1"/>
    </source>
</evidence>
<dbReference type="Proteomes" id="UP000654471">
    <property type="component" value="Unassembled WGS sequence"/>
</dbReference>
<comment type="caution">
    <text evidence="1">The sequence shown here is derived from an EMBL/GenBank/DDBJ whole genome shotgun (WGS) entry which is preliminary data.</text>
</comment>
<protein>
    <submittedName>
        <fullName evidence="1">Uncharacterized protein</fullName>
    </submittedName>
</protein>
<evidence type="ECO:0000313" key="2">
    <source>
        <dbReference type="Proteomes" id="UP000654471"/>
    </source>
</evidence>
<dbReference type="EMBL" id="BMRP01000020">
    <property type="protein sequence ID" value="GGU80141.1"/>
    <property type="molecule type" value="Genomic_DNA"/>
</dbReference>
<gene>
    <name evidence="1" type="ORF">GCM10010211_52840</name>
</gene>
<name>A0ABQ2VCM2_9ACTN</name>
<organism evidence="1 2">
    <name type="scientific">Streptomyces albospinus</name>
    <dbReference type="NCBI Taxonomy" id="285515"/>
    <lineage>
        <taxon>Bacteria</taxon>
        <taxon>Bacillati</taxon>
        <taxon>Actinomycetota</taxon>
        <taxon>Actinomycetes</taxon>
        <taxon>Kitasatosporales</taxon>
        <taxon>Streptomycetaceae</taxon>
        <taxon>Streptomyces</taxon>
    </lineage>
</organism>
<accession>A0ABQ2VCM2</accession>
<reference evidence="2" key="1">
    <citation type="journal article" date="2019" name="Int. J. Syst. Evol. Microbiol.">
        <title>The Global Catalogue of Microorganisms (GCM) 10K type strain sequencing project: providing services to taxonomists for standard genome sequencing and annotation.</title>
        <authorList>
            <consortium name="The Broad Institute Genomics Platform"/>
            <consortium name="The Broad Institute Genome Sequencing Center for Infectious Disease"/>
            <person name="Wu L."/>
            <person name="Ma J."/>
        </authorList>
    </citation>
    <scope>NUCLEOTIDE SEQUENCE [LARGE SCALE GENOMIC DNA]</scope>
    <source>
        <strain evidence="2">JCM 3399</strain>
    </source>
</reference>
<keyword evidence="2" id="KW-1185">Reference proteome</keyword>